<dbReference type="RefSeq" id="WP_285453106.1">
    <property type="nucleotide sequence ID" value="NZ_CP127173.1"/>
</dbReference>
<evidence type="ECO:0000313" key="2">
    <source>
        <dbReference type="Proteomes" id="UP001227101"/>
    </source>
</evidence>
<proteinExistence type="predicted"/>
<protein>
    <submittedName>
        <fullName evidence="1">Uncharacterized protein</fullName>
    </submittedName>
</protein>
<evidence type="ECO:0000313" key="1">
    <source>
        <dbReference type="EMBL" id="WIV56045.1"/>
    </source>
</evidence>
<name>A0ABY8XK75_9PSEU</name>
<gene>
    <name evidence="1" type="ORF">QP939_45835</name>
</gene>
<reference evidence="1 2" key="1">
    <citation type="submission" date="2023-06" db="EMBL/GenBank/DDBJ databases">
        <authorList>
            <person name="Oyuntsetseg B."/>
            <person name="Kim S.B."/>
        </authorList>
    </citation>
    <scope>NUCLEOTIDE SEQUENCE [LARGE SCALE GENOMIC DNA]</scope>
    <source>
        <strain evidence="1 2">2-2</strain>
    </source>
</reference>
<sequence length="236" mass="26238">MTEPGIRAVDLSDGCTACYAEADLALLAGDVAAVPDELVVSALSEPSDHWKPEQWRFLFRRFTPRLPALVRAGAHDEALLLRGFGRWFADLASWPADERREVEAVLADVLREALATRPADDVVRLLGGLACVDDDIRPWLARLDANQAEAGIVRLASHWAVSLLWGEDDWFAWWYPDDPVTPVREWTLSARPVVAAFAARHPDCKTARDGLIAYDRLARGMESPWFYPGRPGLPLA</sequence>
<dbReference type="Proteomes" id="UP001227101">
    <property type="component" value="Chromosome"/>
</dbReference>
<organism evidence="1 2">
    <name type="scientific">Amycolatopsis nalaikhensis</name>
    <dbReference type="NCBI Taxonomy" id="715472"/>
    <lineage>
        <taxon>Bacteria</taxon>
        <taxon>Bacillati</taxon>
        <taxon>Actinomycetota</taxon>
        <taxon>Actinomycetes</taxon>
        <taxon>Pseudonocardiales</taxon>
        <taxon>Pseudonocardiaceae</taxon>
        <taxon>Amycolatopsis</taxon>
    </lineage>
</organism>
<accession>A0ABY8XK75</accession>
<keyword evidence="2" id="KW-1185">Reference proteome</keyword>
<dbReference type="EMBL" id="CP127173">
    <property type="protein sequence ID" value="WIV56045.1"/>
    <property type="molecule type" value="Genomic_DNA"/>
</dbReference>